<keyword evidence="2" id="KW-1185">Reference proteome</keyword>
<protein>
    <submittedName>
        <fullName evidence="1">Uncharacterized protein</fullName>
    </submittedName>
</protein>
<proteinExistence type="predicted"/>
<dbReference type="EMBL" id="CM044707">
    <property type="protein sequence ID" value="KAI5654575.1"/>
    <property type="molecule type" value="Genomic_DNA"/>
</dbReference>
<name>A0ACC0A2U2_CATRO</name>
<dbReference type="Proteomes" id="UP001060085">
    <property type="component" value="Linkage Group LG07"/>
</dbReference>
<gene>
    <name evidence="1" type="ORF">M9H77_31762</name>
</gene>
<evidence type="ECO:0000313" key="2">
    <source>
        <dbReference type="Proteomes" id="UP001060085"/>
    </source>
</evidence>
<organism evidence="1 2">
    <name type="scientific">Catharanthus roseus</name>
    <name type="common">Madagascar periwinkle</name>
    <name type="synonym">Vinca rosea</name>
    <dbReference type="NCBI Taxonomy" id="4058"/>
    <lineage>
        <taxon>Eukaryota</taxon>
        <taxon>Viridiplantae</taxon>
        <taxon>Streptophyta</taxon>
        <taxon>Embryophyta</taxon>
        <taxon>Tracheophyta</taxon>
        <taxon>Spermatophyta</taxon>
        <taxon>Magnoliopsida</taxon>
        <taxon>eudicotyledons</taxon>
        <taxon>Gunneridae</taxon>
        <taxon>Pentapetalae</taxon>
        <taxon>asterids</taxon>
        <taxon>lamiids</taxon>
        <taxon>Gentianales</taxon>
        <taxon>Apocynaceae</taxon>
        <taxon>Rauvolfioideae</taxon>
        <taxon>Vinceae</taxon>
        <taxon>Catharanthinae</taxon>
        <taxon>Catharanthus</taxon>
    </lineage>
</organism>
<evidence type="ECO:0000313" key="1">
    <source>
        <dbReference type="EMBL" id="KAI5654575.1"/>
    </source>
</evidence>
<comment type="caution">
    <text evidence="1">The sequence shown here is derived from an EMBL/GenBank/DDBJ whole genome shotgun (WGS) entry which is preliminary data.</text>
</comment>
<reference evidence="2" key="1">
    <citation type="journal article" date="2023" name="Nat. Plants">
        <title>Single-cell RNA sequencing provides a high-resolution roadmap for understanding the multicellular compartmentation of specialized metabolism.</title>
        <authorList>
            <person name="Sun S."/>
            <person name="Shen X."/>
            <person name="Li Y."/>
            <person name="Li Y."/>
            <person name="Wang S."/>
            <person name="Li R."/>
            <person name="Zhang H."/>
            <person name="Shen G."/>
            <person name="Guo B."/>
            <person name="Wei J."/>
            <person name="Xu J."/>
            <person name="St-Pierre B."/>
            <person name="Chen S."/>
            <person name="Sun C."/>
        </authorList>
    </citation>
    <scope>NUCLEOTIDE SEQUENCE [LARGE SCALE GENOMIC DNA]</scope>
</reference>
<sequence length="601" mass="68017">MGCTQSRPSPNSPLDQRLEKLKMANGYVKGGFVEARRSTGHRTINLEKGTFLRNESRKVENEDKKLIAREVEKGGSRGSDGGWNFGRNQQKKKEEPLESSSSKGNGIQRKAGDEDEVVDGWPKWLTDNIPSDALAGLTPRSAETYDKIDKVGQGTYSNVYKARDKYTGKIVALKKVRFDTSEPESVKFMAREIRILRRLDHPNVLKLEGLATSRMHYSIYLVFDCMQSDLASIITRPDDRLTEPQVKCYMHQLLSGLKHCHERGILHRDIKGSNLLIDKQGMLKIADFGLANYFHPEKKRPLTSRVVTLWYRAPELLLGATEYGVGIDLWSAGCLMAEMFIGRPIMPGRTEVEQLHKIFKLCGTPTEDFWKRVKLPTTFRPPQTYKPRLKEAFRNFPASSFGLFNTLLALEPSKRGSAASALQDEFFYTSPLACDLSGLPVIKIQEEELTVTTERRRRRSSKMRHRSQSHKELRQKDISAENSGGDPVGSEDQEKSAETMILSQGPGSSATSTLSNTTTQTGGEKMSPPHPFASPDAPYRHISSRRAKQHRPPLPDARTSNRYNNNNTDYVYQVNEVRRASSTREFRNLNRNELLELHDVD</sequence>
<accession>A0ACC0A2U2</accession>